<accession>A0A0H5BAG4</accession>
<dbReference type="InterPro" id="IPR007569">
    <property type="entry name" value="DUF559"/>
</dbReference>
<feature type="domain" description="DUF559" evidence="2">
    <location>
        <begin position="9"/>
        <end position="114"/>
    </location>
</feature>
<evidence type="ECO:0000313" key="4">
    <source>
        <dbReference type="EMBL" id="CUU43518.1"/>
    </source>
</evidence>
<evidence type="ECO:0000259" key="2">
    <source>
        <dbReference type="Pfam" id="PF04480"/>
    </source>
</evidence>
<dbReference type="KEGG" id="bvr:BVIR_3096"/>
<evidence type="ECO:0000313" key="3">
    <source>
        <dbReference type="EMBL" id="BAR99170.1"/>
    </source>
</evidence>
<dbReference type="InterPro" id="IPR047216">
    <property type="entry name" value="Endonuclease_DUF559_bact"/>
</dbReference>
<organism evidence="4 5">
    <name type="scientific">Blastochloris viridis</name>
    <name type="common">Rhodopseudomonas viridis</name>
    <dbReference type="NCBI Taxonomy" id="1079"/>
    <lineage>
        <taxon>Bacteria</taxon>
        <taxon>Pseudomonadati</taxon>
        <taxon>Pseudomonadota</taxon>
        <taxon>Alphaproteobacteria</taxon>
        <taxon>Hyphomicrobiales</taxon>
        <taxon>Blastochloridaceae</taxon>
        <taxon>Blastochloris</taxon>
    </lineage>
</organism>
<keyword evidence="5" id="KW-1185">Reference proteome</keyword>
<dbReference type="SUPFAM" id="SSF52980">
    <property type="entry name" value="Restriction endonuclease-like"/>
    <property type="match status" value="1"/>
</dbReference>
<dbReference type="GO" id="GO:0032259">
    <property type="term" value="P:methylation"/>
    <property type="evidence" value="ECO:0007669"/>
    <property type="project" value="UniProtKB-KW"/>
</dbReference>
<dbReference type="RefSeq" id="WP_082417416.1">
    <property type="nucleotide sequence ID" value="NZ_AP014854.2"/>
</dbReference>
<dbReference type="AlphaFoldDB" id="A0A0H5BAG4"/>
<gene>
    <name evidence="3" type="ORF">BV133_1577</name>
    <name evidence="4" type="ORF">BVIRIDIS_25400</name>
</gene>
<protein>
    <submittedName>
        <fullName evidence="3">DNA methylase</fullName>
    </submittedName>
</protein>
<dbReference type="Gene3D" id="3.40.960.10">
    <property type="entry name" value="VSR Endonuclease"/>
    <property type="match status" value="1"/>
</dbReference>
<keyword evidence="3" id="KW-0489">Methyltransferase</keyword>
<sequence length="177" mass="19895">MPHEQVGDRQRTRARVLRRTMTRAETLLWRHLKAHRVEGLGVRRQTPIGPYIVDFVCHAARLIVELDGESHDFASRQRRDEVRDAWLKAQGFDVLRFTNAEVLGNLEGVVAMIRDQAMASMRRAPPSLPLPRKGGGNAPFIEDPSPFDRPSQTDGDTPAPEAGNGSCITADRHEIRQ</sequence>
<dbReference type="InterPro" id="IPR011335">
    <property type="entry name" value="Restrct_endonuc-II-like"/>
</dbReference>
<evidence type="ECO:0000313" key="5">
    <source>
        <dbReference type="Proteomes" id="UP000065734"/>
    </source>
</evidence>
<dbReference type="PANTHER" id="PTHR38590:SF1">
    <property type="entry name" value="BLL0828 PROTEIN"/>
    <property type="match status" value="1"/>
</dbReference>
<dbReference type="EMBL" id="LN907867">
    <property type="protein sequence ID" value="CUU43518.1"/>
    <property type="molecule type" value="Genomic_DNA"/>
</dbReference>
<dbReference type="CDD" id="cd01038">
    <property type="entry name" value="Endonuclease_DUF559"/>
    <property type="match status" value="1"/>
</dbReference>
<keyword evidence="3" id="KW-0808">Transferase</keyword>
<dbReference type="OrthoDB" id="9798754at2"/>
<dbReference type="STRING" id="1079.BVIR_3096"/>
<dbReference type="Pfam" id="PF04480">
    <property type="entry name" value="DUF559"/>
    <property type="match status" value="1"/>
</dbReference>
<dbReference type="Proteomes" id="UP000065734">
    <property type="component" value="Chromosome I"/>
</dbReference>
<reference evidence="4" key="2">
    <citation type="submission" date="2015-11" db="EMBL/GenBank/DDBJ databases">
        <authorList>
            <person name="Zhang Y."/>
            <person name="Guo Z."/>
        </authorList>
    </citation>
    <scope>NUCLEOTIDE SEQUENCE</scope>
    <source>
        <strain evidence="4">1</strain>
    </source>
</reference>
<reference evidence="5" key="3">
    <citation type="journal article" date="2016" name="Genome Announc.">
        <title>Revised genome sequence of the purple photosynthetic bacterium Blastochloris viridis.</title>
        <authorList>
            <person name="Liu L.N."/>
            <person name="Faulkner M."/>
            <person name="Liu X."/>
            <person name="Huang F."/>
            <person name="Darby A.C."/>
            <person name="Hall N."/>
        </authorList>
    </citation>
    <scope>NUCLEOTIDE SEQUENCE [LARGE SCALE GENOMIC DNA]</scope>
    <source>
        <strain evidence="5">ATCC 19567 / DSM 133 / F</strain>
    </source>
</reference>
<dbReference type="PATRIC" id="fig|1079.6.peg.3257"/>
<evidence type="ECO:0000256" key="1">
    <source>
        <dbReference type="SAM" id="MobiDB-lite"/>
    </source>
</evidence>
<dbReference type="EMBL" id="AP014854">
    <property type="protein sequence ID" value="BAR99170.1"/>
    <property type="molecule type" value="Genomic_DNA"/>
</dbReference>
<name>A0A0H5BAG4_BLAVI</name>
<dbReference type="GO" id="GO:0008168">
    <property type="term" value="F:methyltransferase activity"/>
    <property type="evidence" value="ECO:0007669"/>
    <property type="project" value="UniProtKB-KW"/>
</dbReference>
<dbReference type="PANTHER" id="PTHR38590">
    <property type="entry name" value="BLL0828 PROTEIN"/>
    <property type="match status" value="1"/>
</dbReference>
<reference evidence="3" key="1">
    <citation type="journal article" date="2015" name="Genome Announc.">
        <title>Complete Genome Sequence of the Bacteriochlorophyll b-Producing Photosynthetic Bacterium Blastochloris viridis.</title>
        <authorList>
            <person name="Tsukatani Y."/>
            <person name="Hirose Y."/>
            <person name="Harada J."/>
            <person name="Misawa N."/>
            <person name="Mori K."/>
            <person name="Inoue K."/>
            <person name="Tamiaki H."/>
        </authorList>
    </citation>
    <scope>NUCLEOTIDE SEQUENCE [LARGE SCALE GENOMIC DNA]</scope>
    <source>
        <strain evidence="3">DSM 133</strain>
    </source>
</reference>
<feature type="region of interest" description="Disordered" evidence="1">
    <location>
        <begin position="123"/>
        <end position="177"/>
    </location>
</feature>
<proteinExistence type="predicted"/>